<proteinExistence type="predicted"/>
<comment type="caution">
    <text evidence="1">The sequence shown here is derived from an EMBL/GenBank/DDBJ whole genome shotgun (WGS) entry which is preliminary data.</text>
</comment>
<name>A0ABQ9J2W3_9CUCU</name>
<reference evidence="1" key="1">
    <citation type="journal article" date="2023" name="Insect Mol. Biol.">
        <title>Genome sequencing provides insights into the evolution of gene families encoding plant cell wall-degrading enzymes in longhorned beetles.</title>
        <authorList>
            <person name="Shin N.R."/>
            <person name="Okamura Y."/>
            <person name="Kirsch R."/>
            <person name="Pauchet Y."/>
        </authorList>
    </citation>
    <scope>NUCLEOTIDE SEQUENCE</scope>
    <source>
        <strain evidence="1">MMC_N1</strain>
    </source>
</reference>
<dbReference type="Proteomes" id="UP001162164">
    <property type="component" value="Unassembled WGS sequence"/>
</dbReference>
<keyword evidence="2" id="KW-1185">Reference proteome</keyword>
<evidence type="ECO:0000313" key="1">
    <source>
        <dbReference type="EMBL" id="KAJ8971899.1"/>
    </source>
</evidence>
<gene>
    <name evidence="1" type="ORF">NQ317_010968</name>
</gene>
<organism evidence="1 2">
    <name type="scientific">Molorchus minor</name>
    <dbReference type="NCBI Taxonomy" id="1323400"/>
    <lineage>
        <taxon>Eukaryota</taxon>
        <taxon>Metazoa</taxon>
        <taxon>Ecdysozoa</taxon>
        <taxon>Arthropoda</taxon>
        <taxon>Hexapoda</taxon>
        <taxon>Insecta</taxon>
        <taxon>Pterygota</taxon>
        <taxon>Neoptera</taxon>
        <taxon>Endopterygota</taxon>
        <taxon>Coleoptera</taxon>
        <taxon>Polyphaga</taxon>
        <taxon>Cucujiformia</taxon>
        <taxon>Chrysomeloidea</taxon>
        <taxon>Cerambycidae</taxon>
        <taxon>Lamiinae</taxon>
        <taxon>Monochamini</taxon>
        <taxon>Molorchus</taxon>
    </lineage>
</organism>
<evidence type="ECO:0000313" key="2">
    <source>
        <dbReference type="Proteomes" id="UP001162164"/>
    </source>
</evidence>
<protein>
    <submittedName>
        <fullName evidence="1">Uncharacterized protein</fullName>
    </submittedName>
</protein>
<dbReference type="EMBL" id="JAPWTJ010001419">
    <property type="protein sequence ID" value="KAJ8971899.1"/>
    <property type="molecule type" value="Genomic_DNA"/>
</dbReference>
<accession>A0ABQ9J2W3</accession>
<sequence length="158" mass="17283">MVCVQRGHKGVVLQLLNFSAANIIHLKMIKDMGINIIAVSDGRVQLLHTFSAARSTADAEEGLLFMQDMVELSKLQAQQPEPTAQAVTVFVKDHLGQEETIVMRAGPAQFGINLKDHQKVQSKIVIVKPFRGCGEIVSPHLIKGNIAIMEEIACLSTK</sequence>